<feature type="coiled-coil region" evidence="3">
    <location>
        <begin position="238"/>
        <end position="268"/>
    </location>
</feature>
<dbReference type="GO" id="GO:0005524">
    <property type="term" value="F:ATP binding"/>
    <property type="evidence" value="ECO:0007669"/>
    <property type="project" value="UniProtKB-KW"/>
</dbReference>
<feature type="compositionally biased region" description="Low complexity" evidence="4">
    <location>
        <begin position="606"/>
        <end position="629"/>
    </location>
</feature>
<feature type="compositionally biased region" description="Polar residues" evidence="4">
    <location>
        <begin position="908"/>
        <end position="919"/>
    </location>
</feature>
<keyword evidence="2" id="KW-0067">ATP-binding</keyword>
<dbReference type="Gene3D" id="1.10.8.60">
    <property type="match status" value="1"/>
</dbReference>
<keyword evidence="3" id="KW-0175">Coiled coil</keyword>
<evidence type="ECO:0000256" key="2">
    <source>
        <dbReference type="ARBA" id="ARBA00022840"/>
    </source>
</evidence>
<organism evidence="7 8">
    <name type="scientific">Tilletia controversa</name>
    <name type="common">dwarf bunt fungus</name>
    <dbReference type="NCBI Taxonomy" id="13291"/>
    <lineage>
        <taxon>Eukaryota</taxon>
        <taxon>Fungi</taxon>
        <taxon>Dikarya</taxon>
        <taxon>Basidiomycota</taxon>
        <taxon>Ustilaginomycotina</taxon>
        <taxon>Exobasidiomycetes</taxon>
        <taxon>Tilletiales</taxon>
        <taxon>Tilletiaceae</taxon>
        <taxon>Tilletia</taxon>
    </lineage>
</organism>
<dbReference type="PANTHER" id="PTHR48102">
    <property type="entry name" value="ATP-DEPENDENT CLP PROTEASE ATP-BINDING SUBUNIT CLPX-LIKE, MITOCHONDRIAL-RELATED"/>
    <property type="match status" value="1"/>
</dbReference>
<dbReference type="Proteomes" id="UP000077684">
    <property type="component" value="Unassembled WGS sequence"/>
</dbReference>
<dbReference type="SUPFAM" id="SSF52540">
    <property type="entry name" value="P-loop containing nucleoside triphosphate hydrolases"/>
    <property type="match status" value="1"/>
</dbReference>
<feature type="region of interest" description="Disordered" evidence="4">
    <location>
        <begin position="606"/>
        <end position="694"/>
    </location>
</feature>
<sequence>MSHVLAGRAASSSSAASATAAMATAAAAAGTVTGPPMRRRWRLGYRIAVAGPFPRSVFVAPGRAAQSIPVARCDQRRAASSSSSSSPSTLMIKYSTSTSQAKGKAASSDGGSDQADAGQAADGDHGERRRSARTKSASSIKKEAEDGVAAQSSADASESPALGLHSGRPAASDGNAQPAASAGPPASNQRSDKATVADAGPSWAEITNPRALVSHLDSYVIGQTRAKKALSVAVFNHYVRLNANMKAKQEREDQLMEQKWEAEREKERGLSRRRMQAAIEEAERLRSTPAPKSRSSADESEKSDSISPDYSSKSNHSKGSERAKSPRKGRSTEVAVGPLEETRPGRGAENILTDFIGQSEGASSERERELGYFSPNQPKLLNATARNSRRGRPPSESRFAEGDDTKLGSPIAASISTSPISDDRVRRAIRAANARLDGKRPEPEQVSSAGSDAKNILPNESAVEQEHQPAPPIASKPPLALPPFEKANVLLLGPTGVGKTLLLRTLASALHVPFVHVDATPLTQAGYVGEDVDSIVQRLLVASGWDAERAGFGICCIDEVDKLAARRGTDGTGGGRDVGGEGVQQALLRLLEGSVVTITDKGGQGAAAASSYSSSGTGSAGGATSVAQQPNRGSLAVESDQVPPWWPGAARSVSGQGPRNHAQDEGKSWSTSTTPTGRRATNTGLPGFSSGARSSSAAQAQNGVYNVDTSSVLFVLCGAFVGLEKIVRARLIREGSWPIESDVRSDRPLTHEEREDLLKQVEDVDLQAYGLIPEFLGRVPVLATLSPLDENDLVRVLTEPKNSLVSQYESLFASSGVSLRLTQPALKAIAAQAAKKSTGARGLKRIMEDRLLEAMYLAPGSSIKYGLMDEQAARGRGEVQLFSRGGKMAWLAAAADEEQRGAQDRKGVSSSKAAGTSGNAAKDEPTTVHSLLRRKSRIRLVRPSRLGHFRLRF</sequence>
<feature type="compositionally biased region" description="Low complexity" evidence="4">
    <location>
        <begin position="305"/>
        <end position="314"/>
    </location>
</feature>
<feature type="compositionally biased region" description="Low complexity" evidence="4">
    <location>
        <begin position="99"/>
        <end position="121"/>
    </location>
</feature>
<feature type="domain" description="Clp ATPase C-terminal" evidence="6">
    <location>
        <begin position="788"/>
        <end position="879"/>
    </location>
</feature>
<evidence type="ECO:0000256" key="1">
    <source>
        <dbReference type="ARBA" id="ARBA00022741"/>
    </source>
</evidence>
<proteinExistence type="predicted"/>
<dbReference type="PANTHER" id="PTHR48102:SF7">
    <property type="entry name" value="ATP-DEPENDENT CLP PROTEASE ATP-BINDING SUBUNIT CLPX-LIKE, MITOCHONDRIAL"/>
    <property type="match status" value="1"/>
</dbReference>
<dbReference type="AlphaFoldDB" id="A0A8X7MX09"/>
<dbReference type="GO" id="GO:0005759">
    <property type="term" value="C:mitochondrial matrix"/>
    <property type="evidence" value="ECO:0007669"/>
    <property type="project" value="TreeGrafter"/>
</dbReference>
<accession>A0A8X7MX09</accession>
<keyword evidence="8" id="KW-1185">Reference proteome</keyword>
<feature type="domain" description="AAA+ ATPase" evidence="5">
    <location>
        <begin position="485"/>
        <end position="804"/>
    </location>
</feature>
<keyword evidence="1" id="KW-0547">Nucleotide-binding</keyword>
<feature type="compositionally biased region" description="Low complexity" evidence="4">
    <location>
        <begin position="174"/>
        <end position="189"/>
    </location>
</feature>
<dbReference type="SMART" id="SM01086">
    <property type="entry name" value="ClpB_D2-small"/>
    <property type="match status" value="1"/>
</dbReference>
<feature type="compositionally biased region" description="Basic and acidic residues" evidence="4">
    <location>
        <begin position="393"/>
        <end position="406"/>
    </location>
</feature>
<feature type="region of interest" description="Disordered" evidence="4">
    <location>
        <begin position="70"/>
        <end position="199"/>
    </location>
</feature>
<dbReference type="Pfam" id="PF10431">
    <property type="entry name" value="ClpB_D2-small"/>
    <property type="match status" value="1"/>
</dbReference>
<evidence type="ECO:0000259" key="6">
    <source>
        <dbReference type="SMART" id="SM01086"/>
    </source>
</evidence>
<protein>
    <recommendedName>
        <fullName evidence="9">ATP-dependent Clp protease ATP-binding subunit ClpX</fullName>
    </recommendedName>
</protein>
<feature type="region of interest" description="Disordered" evidence="4">
    <location>
        <begin position="432"/>
        <end position="453"/>
    </location>
</feature>
<evidence type="ECO:0000256" key="3">
    <source>
        <dbReference type="SAM" id="Coils"/>
    </source>
</evidence>
<dbReference type="FunFam" id="1.10.8.60:FF:000138">
    <property type="entry name" value="ATP-dependent Clp protease ATP-binding subunit ClpX"/>
    <property type="match status" value="1"/>
</dbReference>
<dbReference type="InterPro" id="IPR027417">
    <property type="entry name" value="P-loop_NTPase"/>
</dbReference>
<dbReference type="InterPro" id="IPR050052">
    <property type="entry name" value="ATP-dep_Clp_protease_ClpX"/>
</dbReference>
<reference evidence="7" key="2">
    <citation type="journal article" date="2019" name="IMA Fungus">
        <title>Genome sequencing and comparison of five Tilletia species to identify candidate genes for the detection of regulated species infecting wheat.</title>
        <authorList>
            <person name="Nguyen H.D.T."/>
            <person name="Sultana T."/>
            <person name="Kesanakurti P."/>
            <person name="Hambleton S."/>
        </authorList>
    </citation>
    <scope>NUCLEOTIDE SEQUENCE</scope>
    <source>
        <strain evidence="7">DAOMC 236426</strain>
    </source>
</reference>
<feature type="compositionally biased region" description="Polar residues" evidence="4">
    <location>
        <begin position="668"/>
        <end position="684"/>
    </location>
</feature>
<evidence type="ECO:0000313" key="8">
    <source>
        <dbReference type="Proteomes" id="UP000077684"/>
    </source>
</evidence>
<dbReference type="InterPro" id="IPR003959">
    <property type="entry name" value="ATPase_AAA_core"/>
</dbReference>
<dbReference type="InterPro" id="IPR003593">
    <property type="entry name" value="AAA+_ATPase"/>
</dbReference>
<dbReference type="Pfam" id="PF07724">
    <property type="entry name" value="AAA_2"/>
    <property type="match status" value="1"/>
</dbReference>
<reference evidence="7" key="1">
    <citation type="submission" date="2016-04" db="EMBL/GenBank/DDBJ databases">
        <authorList>
            <person name="Nguyen H.D."/>
            <person name="Samba Siva P."/>
            <person name="Cullis J."/>
            <person name="Levesque C.A."/>
            <person name="Hambleton S."/>
        </authorList>
    </citation>
    <scope>NUCLEOTIDE SEQUENCE</scope>
    <source>
        <strain evidence="7">DAOMC 236426</strain>
    </source>
</reference>
<comment type="caution">
    <text evidence="7">The sequence shown here is derived from an EMBL/GenBank/DDBJ whole genome shotgun (WGS) entry which is preliminary data.</text>
</comment>
<feature type="compositionally biased region" description="Basic and acidic residues" evidence="4">
    <location>
        <begin position="295"/>
        <end position="304"/>
    </location>
</feature>
<evidence type="ECO:0000259" key="5">
    <source>
        <dbReference type="SMART" id="SM00382"/>
    </source>
</evidence>
<dbReference type="GO" id="GO:0051603">
    <property type="term" value="P:proteolysis involved in protein catabolic process"/>
    <property type="evidence" value="ECO:0007669"/>
    <property type="project" value="TreeGrafter"/>
</dbReference>
<dbReference type="EMBL" id="LWDE02000229">
    <property type="protein sequence ID" value="KAE8251173.1"/>
    <property type="molecule type" value="Genomic_DNA"/>
</dbReference>
<evidence type="ECO:0000256" key="4">
    <source>
        <dbReference type="SAM" id="MobiDB-lite"/>
    </source>
</evidence>
<dbReference type="GO" id="GO:0016887">
    <property type="term" value="F:ATP hydrolysis activity"/>
    <property type="evidence" value="ECO:0007669"/>
    <property type="project" value="InterPro"/>
</dbReference>
<dbReference type="InterPro" id="IPR019489">
    <property type="entry name" value="Clp_ATPase_C"/>
</dbReference>
<name>A0A8X7MX09_9BASI</name>
<evidence type="ECO:0008006" key="9">
    <source>
        <dbReference type="Google" id="ProtNLM"/>
    </source>
</evidence>
<gene>
    <name evidence="7" type="ORF">A4X06_0g2787</name>
</gene>
<feature type="region of interest" description="Disordered" evidence="4">
    <location>
        <begin position="900"/>
        <end position="929"/>
    </location>
</feature>
<dbReference type="SMART" id="SM00382">
    <property type="entry name" value="AAA"/>
    <property type="match status" value="1"/>
</dbReference>
<feature type="compositionally biased region" description="Low complexity" evidence="4">
    <location>
        <begin position="409"/>
        <end position="419"/>
    </location>
</feature>
<feature type="region of interest" description="Disordered" evidence="4">
    <location>
        <begin position="280"/>
        <end position="419"/>
    </location>
</feature>
<dbReference type="Gene3D" id="3.40.50.300">
    <property type="entry name" value="P-loop containing nucleotide triphosphate hydrolases"/>
    <property type="match status" value="2"/>
</dbReference>
<evidence type="ECO:0000313" key="7">
    <source>
        <dbReference type="EMBL" id="KAE8251173.1"/>
    </source>
</evidence>